<evidence type="ECO:0000313" key="2">
    <source>
        <dbReference type="EMBL" id="CAL68255.1"/>
    </source>
</evidence>
<gene>
    <name evidence="2" type="ordered locus">GFO_3313</name>
</gene>
<keyword evidence="1" id="KW-0472">Membrane</keyword>
<name>A0M6L0_CHRFK</name>
<reference evidence="2 3" key="1">
    <citation type="journal article" date="2006" name="Environ. Microbiol.">
        <title>Whole genome analysis of the marine Bacteroidetes'Gramella forsetii' reveals adaptations to degradation of polymeric organic matter.</title>
        <authorList>
            <person name="Bauer M."/>
            <person name="Kube M."/>
            <person name="Teeling H."/>
            <person name="Richter M."/>
            <person name="Lombardot T."/>
            <person name="Allers E."/>
            <person name="Wuerdemann C.A."/>
            <person name="Quast C."/>
            <person name="Kuhl H."/>
            <person name="Knaust F."/>
            <person name="Woebken D."/>
            <person name="Bischof K."/>
            <person name="Mussmann M."/>
            <person name="Choudhuri J.V."/>
            <person name="Meyer F."/>
            <person name="Reinhardt R."/>
            <person name="Amann R.I."/>
            <person name="Gloeckner F.O."/>
        </authorList>
    </citation>
    <scope>NUCLEOTIDE SEQUENCE [LARGE SCALE GENOMIC DNA]</scope>
    <source>
        <strain evidence="2 3">KT0803</strain>
    </source>
</reference>
<keyword evidence="1" id="KW-1133">Transmembrane helix</keyword>
<sequence length="56" mass="6512">MKISKSTKYSALFFLIFLLGLIFFIASIHKTLNKKTNLFLVVDSNYQTSMVYTIEE</sequence>
<evidence type="ECO:0000313" key="3">
    <source>
        <dbReference type="Proteomes" id="UP000000755"/>
    </source>
</evidence>
<dbReference type="KEGG" id="gfo:GFO_3313"/>
<dbReference type="AlphaFoldDB" id="A0M6L0"/>
<dbReference type="EMBL" id="CU207366">
    <property type="protein sequence ID" value="CAL68255.1"/>
    <property type="molecule type" value="Genomic_DNA"/>
</dbReference>
<accession>A0M6L0</accession>
<organism evidence="2 3">
    <name type="scientific">Christiangramia forsetii (strain DSM 17595 / CGMCC 1.15422 / KT0803)</name>
    <name type="common">Gramella forsetii</name>
    <dbReference type="NCBI Taxonomy" id="411154"/>
    <lineage>
        <taxon>Bacteria</taxon>
        <taxon>Pseudomonadati</taxon>
        <taxon>Bacteroidota</taxon>
        <taxon>Flavobacteriia</taxon>
        <taxon>Flavobacteriales</taxon>
        <taxon>Flavobacteriaceae</taxon>
        <taxon>Christiangramia</taxon>
    </lineage>
</organism>
<dbReference type="HOGENOM" id="CLU_3007910_0_0_10"/>
<protein>
    <submittedName>
        <fullName evidence="2">Membrane or secreted protein</fullName>
    </submittedName>
</protein>
<dbReference type="Proteomes" id="UP000000755">
    <property type="component" value="Chromosome"/>
</dbReference>
<proteinExistence type="predicted"/>
<feature type="transmembrane region" description="Helical" evidence="1">
    <location>
        <begin position="12"/>
        <end position="29"/>
    </location>
</feature>
<keyword evidence="1" id="KW-0812">Transmembrane</keyword>
<evidence type="ECO:0000256" key="1">
    <source>
        <dbReference type="SAM" id="Phobius"/>
    </source>
</evidence>